<evidence type="ECO:0000256" key="3">
    <source>
        <dbReference type="SAM" id="SignalP"/>
    </source>
</evidence>
<keyword evidence="1" id="KW-0175">Coiled coil</keyword>
<evidence type="ECO:0000313" key="5">
    <source>
        <dbReference type="Proteomes" id="UP000186026"/>
    </source>
</evidence>
<feature type="transmembrane region" description="Helical" evidence="2">
    <location>
        <begin position="83"/>
        <end position="102"/>
    </location>
</feature>
<evidence type="ECO:0000256" key="1">
    <source>
        <dbReference type="SAM" id="Coils"/>
    </source>
</evidence>
<feature type="chain" id="PRO_5013224374" description="Seryl-tRNA synthetase" evidence="3">
    <location>
        <begin position="24"/>
        <end position="103"/>
    </location>
</feature>
<dbReference type="Proteomes" id="UP000186026">
    <property type="component" value="Unassembled WGS sequence"/>
</dbReference>
<name>A0A1N7PAL7_9BACT</name>
<protein>
    <recommendedName>
        <fullName evidence="6">Seryl-tRNA synthetase</fullName>
    </recommendedName>
</protein>
<proteinExistence type="predicted"/>
<organism evidence="4 5">
    <name type="scientific">Belliella pelovolcani</name>
    <dbReference type="NCBI Taxonomy" id="529505"/>
    <lineage>
        <taxon>Bacteria</taxon>
        <taxon>Pseudomonadati</taxon>
        <taxon>Bacteroidota</taxon>
        <taxon>Cytophagia</taxon>
        <taxon>Cytophagales</taxon>
        <taxon>Cyclobacteriaceae</taxon>
        <taxon>Belliella</taxon>
    </lineage>
</organism>
<keyword evidence="2" id="KW-0812">Transmembrane</keyword>
<gene>
    <name evidence="4" type="ORF">SAMN05421761_11520</name>
</gene>
<sequence length="103" mass="11681">MKKIAYFLSVMFLFTAFAPAAMAKDAKKENPELTAEEQLRLEEINNRVEEIKAMDFADMSKEERKEVKSELREMKKEAKELGGGVYLSVGAIIIILLILILVT</sequence>
<keyword evidence="3" id="KW-0732">Signal</keyword>
<evidence type="ECO:0000256" key="2">
    <source>
        <dbReference type="SAM" id="Phobius"/>
    </source>
</evidence>
<dbReference type="AlphaFoldDB" id="A0A1N7PAL7"/>
<keyword evidence="5" id="KW-1185">Reference proteome</keyword>
<evidence type="ECO:0000313" key="4">
    <source>
        <dbReference type="EMBL" id="SIT07662.1"/>
    </source>
</evidence>
<dbReference type="STRING" id="529505.SAMN05421761_11520"/>
<feature type="coiled-coil region" evidence="1">
    <location>
        <begin position="34"/>
        <end position="81"/>
    </location>
</feature>
<accession>A0A1N7PAL7</accession>
<dbReference type="EMBL" id="FTOP01000015">
    <property type="protein sequence ID" value="SIT07662.1"/>
    <property type="molecule type" value="Genomic_DNA"/>
</dbReference>
<dbReference type="OrthoDB" id="964337at2"/>
<keyword evidence="2" id="KW-0472">Membrane</keyword>
<reference evidence="5" key="1">
    <citation type="submission" date="2017-01" db="EMBL/GenBank/DDBJ databases">
        <authorList>
            <person name="Varghese N."/>
            <person name="Submissions S."/>
        </authorList>
    </citation>
    <scope>NUCLEOTIDE SEQUENCE [LARGE SCALE GENOMIC DNA]</scope>
    <source>
        <strain evidence="5">DSM 46698</strain>
    </source>
</reference>
<evidence type="ECO:0008006" key="6">
    <source>
        <dbReference type="Google" id="ProtNLM"/>
    </source>
</evidence>
<dbReference type="RefSeq" id="WP_076502532.1">
    <property type="nucleotide sequence ID" value="NZ_FTOP01000015.1"/>
</dbReference>
<feature type="signal peptide" evidence="3">
    <location>
        <begin position="1"/>
        <end position="23"/>
    </location>
</feature>
<keyword evidence="2" id="KW-1133">Transmembrane helix</keyword>